<feature type="compositionally biased region" description="Basic residues" evidence="1">
    <location>
        <begin position="90"/>
        <end position="102"/>
    </location>
</feature>
<reference evidence="2" key="1">
    <citation type="journal article" date="2023" name="Mol. Biol. Evol.">
        <title>Third-Generation Sequencing Reveals the Adaptive Role of the Epigenome in Three Deep-Sea Polychaetes.</title>
        <authorList>
            <person name="Perez M."/>
            <person name="Aroh O."/>
            <person name="Sun Y."/>
            <person name="Lan Y."/>
            <person name="Juniper S.K."/>
            <person name="Young C.R."/>
            <person name="Angers B."/>
            <person name="Qian P.Y."/>
        </authorList>
    </citation>
    <scope>NUCLEOTIDE SEQUENCE</scope>
    <source>
        <strain evidence="2">P08H-3</strain>
    </source>
</reference>
<feature type="compositionally biased region" description="Low complexity" evidence="1">
    <location>
        <begin position="75"/>
        <end position="85"/>
    </location>
</feature>
<proteinExistence type="predicted"/>
<protein>
    <submittedName>
        <fullName evidence="2">Uncharacterized protein</fullName>
    </submittedName>
</protein>
<gene>
    <name evidence="2" type="ORF">LSH36_440g00000</name>
</gene>
<sequence>MPVLSLIRRGEHLSRASLFKIKSMKQCDYRLHLARPRLGTILEEDEGVSYVSEIYQTHRPRIRRSISKSELIESLRNSSSNLRNETTPRKPGRSHEKNKHNMKAAAEKGECKNKSLLKRFVSFMTVPRADSSYS</sequence>
<feature type="region of interest" description="Disordered" evidence="1">
    <location>
        <begin position="75"/>
        <end position="109"/>
    </location>
</feature>
<organism evidence="2 3">
    <name type="scientific">Paralvinella palmiformis</name>
    <dbReference type="NCBI Taxonomy" id="53620"/>
    <lineage>
        <taxon>Eukaryota</taxon>
        <taxon>Metazoa</taxon>
        <taxon>Spiralia</taxon>
        <taxon>Lophotrochozoa</taxon>
        <taxon>Annelida</taxon>
        <taxon>Polychaeta</taxon>
        <taxon>Sedentaria</taxon>
        <taxon>Canalipalpata</taxon>
        <taxon>Terebellida</taxon>
        <taxon>Terebelliformia</taxon>
        <taxon>Alvinellidae</taxon>
        <taxon>Paralvinella</taxon>
    </lineage>
</organism>
<keyword evidence="3" id="KW-1185">Reference proteome</keyword>
<dbReference type="EMBL" id="JAODUP010000440">
    <property type="protein sequence ID" value="KAK2149709.1"/>
    <property type="molecule type" value="Genomic_DNA"/>
</dbReference>
<evidence type="ECO:0000313" key="2">
    <source>
        <dbReference type="EMBL" id="KAK2149709.1"/>
    </source>
</evidence>
<comment type="caution">
    <text evidence="2">The sequence shown here is derived from an EMBL/GenBank/DDBJ whole genome shotgun (WGS) entry which is preliminary data.</text>
</comment>
<accession>A0AAD9N0G8</accession>
<dbReference type="Proteomes" id="UP001208570">
    <property type="component" value="Unassembled WGS sequence"/>
</dbReference>
<evidence type="ECO:0000313" key="3">
    <source>
        <dbReference type="Proteomes" id="UP001208570"/>
    </source>
</evidence>
<dbReference type="AlphaFoldDB" id="A0AAD9N0G8"/>
<name>A0AAD9N0G8_9ANNE</name>
<evidence type="ECO:0000256" key="1">
    <source>
        <dbReference type="SAM" id="MobiDB-lite"/>
    </source>
</evidence>